<dbReference type="Gene3D" id="3.30.70.1290">
    <property type="entry name" value="Transposase IS200-like"/>
    <property type="match status" value="1"/>
</dbReference>
<dbReference type="GO" id="GO:0004803">
    <property type="term" value="F:transposase activity"/>
    <property type="evidence" value="ECO:0007669"/>
    <property type="project" value="InterPro"/>
</dbReference>
<dbReference type="SUPFAM" id="SSF143422">
    <property type="entry name" value="Transposase IS200-like"/>
    <property type="match status" value="1"/>
</dbReference>
<dbReference type="AlphaFoldDB" id="A0A1G1XZ21"/>
<dbReference type="InterPro" id="IPR036515">
    <property type="entry name" value="Transposase_17_sf"/>
</dbReference>
<accession>A0A1G1XZ21</accession>
<name>A0A1G1XZ21_9BACT</name>
<dbReference type="Pfam" id="PF01797">
    <property type="entry name" value="Y1_Tnp"/>
    <property type="match status" value="1"/>
</dbReference>
<proteinExistence type="predicted"/>
<dbReference type="GO" id="GO:0003677">
    <property type="term" value="F:DNA binding"/>
    <property type="evidence" value="ECO:0007669"/>
    <property type="project" value="InterPro"/>
</dbReference>
<dbReference type="SMART" id="SM01321">
    <property type="entry name" value="Y1_Tnp"/>
    <property type="match status" value="1"/>
</dbReference>
<reference evidence="2 3" key="1">
    <citation type="journal article" date="2016" name="Nat. Commun.">
        <title>Thousands of microbial genomes shed light on interconnected biogeochemical processes in an aquifer system.</title>
        <authorList>
            <person name="Anantharaman K."/>
            <person name="Brown C.T."/>
            <person name="Hug L.A."/>
            <person name="Sharon I."/>
            <person name="Castelle C.J."/>
            <person name="Probst A.J."/>
            <person name="Thomas B.C."/>
            <person name="Singh A."/>
            <person name="Wilkins M.J."/>
            <person name="Karaoz U."/>
            <person name="Brodie E.L."/>
            <person name="Williams K.H."/>
            <person name="Hubbard S.S."/>
            <person name="Banfield J.F."/>
        </authorList>
    </citation>
    <scope>NUCLEOTIDE SEQUENCE [LARGE SCALE GENOMIC DNA]</scope>
</reference>
<gene>
    <name evidence="2" type="ORF">A2729_00260</name>
</gene>
<dbReference type="Proteomes" id="UP000178930">
    <property type="component" value="Unassembled WGS sequence"/>
</dbReference>
<comment type="caution">
    <text evidence="2">The sequence shown here is derived from an EMBL/GenBank/DDBJ whole genome shotgun (WGS) entry which is preliminary data.</text>
</comment>
<dbReference type="GO" id="GO:0006313">
    <property type="term" value="P:DNA transposition"/>
    <property type="evidence" value="ECO:0007669"/>
    <property type="project" value="InterPro"/>
</dbReference>
<sequence>MNIAPIWALYFIIAMPRALRTWAHDHVYHVLNRANARATIFGSDKDYLMFETILAEAKEKFPMRILAYCIMPNHWHLVLYPDLQQSLPAFMHWVTLTHTQRYHAVNETCGMGHIYQGRYKSFLVQTNEYFLQLCRYVERNPLRAELVQRAEEWRWSSAWRRVHGSKKEQLLLDSWPVAAGSGRNYLEWLNKPQMHEEEHLAFIRKAAIKGNPLGNAEWVDQVAKQFGLSMTLRSRGRPKKHDV</sequence>
<organism evidence="2 3">
    <name type="scientific">Candidatus Buchananbacteria bacterium RIFCSPHIGHO2_01_FULL_39_14</name>
    <dbReference type="NCBI Taxonomy" id="1797532"/>
    <lineage>
        <taxon>Bacteria</taxon>
        <taxon>Candidatus Buchananiibacteriota</taxon>
    </lineage>
</organism>
<dbReference type="PANTHER" id="PTHR34322:SF2">
    <property type="entry name" value="TRANSPOSASE IS200-LIKE DOMAIN-CONTAINING PROTEIN"/>
    <property type="match status" value="1"/>
</dbReference>
<evidence type="ECO:0000313" key="3">
    <source>
        <dbReference type="Proteomes" id="UP000178930"/>
    </source>
</evidence>
<dbReference type="PANTHER" id="PTHR34322">
    <property type="entry name" value="TRANSPOSASE, Y1_TNP DOMAIN-CONTAINING"/>
    <property type="match status" value="1"/>
</dbReference>
<evidence type="ECO:0000313" key="2">
    <source>
        <dbReference type="EMBL" id="OGY45262.1"/>
    </source>
</evidence>
<dbReference type="EMBL" id="MHIB01000003">
    <property type="protein sequence ID" value="OGY45262.1"/>
    <property type="molecule type" value="Genomic_DNA"/>
</dbReference>
<evidence type="ECO:0000259" key="1">
    <source>
        <dbReference type="SMART" id="SM01321"/>
    </source>
</evidence>
<feature type="domain" description="Transposase IS200-like" evidence="1">
    <location>
        <begin position="23"/>
        <end position="140"/>
    </location>
</feature>
<protein>
    <recommendedName>
        <fullName evidence="1">Transposase IS200-like domain-containing protein</fullName>
    </recommendedName>
</protein>
<dbReference type="InterPro" id="IPR002686">
    <property type="entry name" value="Transposase_17"/>
</dbReference>
<dbReference type="STRING" id="1797532.A2729_00260"/>